<keyword evidence="2" id="KW-0436">Ligase</keyword>
<feature type="domain" description="AMP-dependent synthetase/ligase" evidence="5">
    <location>
        <begin position="26"/>
        <end position="360"/>
    </location>
</feature>
<dbReference type="Gene3D" id="3.40.50.12780">
    <property type="entry name" value="N-terminal domain of ligase-like"/>
    <property type="match status" value="1"/>
</dbReference>
<dbReference type="EMBL" id="QGGR01000011">
    <property type="protein sequence ID" value="PWK45224.1"/>
    <property type="molecule type" value="Genomic_DNA"/>
</dbReference>
<dbReference type="SUPFAM" id="SSF56801">
    <property type="entry name" value="Acetyl-CoA synthetase-like"/>
    <property type="match status" value="1"/>
</dbReference>
<dbReference type="GO" id="GO:0006633">
    <property type="term" value="P:fatty acid biosynthetic process"/>
    <property type="evidence" value="ECO:0007669"/>
    <property type="project" value="TreeGrafter"/>
</dbReference>
<evidence type="ECO:0000313" key="7">
    <source>
        <dbReference type="EMBL" id="PWK45224.1"/>
    </source>
</evidence>
<proteinExistence type="inferred from homology"/>
<feature type="domain" description="AMP-binding enzyme C-terminal" evidence="6">
    <location>
        <begin position="409"/>
        <end position="517"/>
    </location>
</feature>
<dbReference type="PANTHER" id="PTHR22754:SF32">
    <property type="entry name" value="DISCO-INTERACTING PROTEIN 2"/>
    <property type="match status" value="1"/>
</dbReference>
<evidence type="ECO:0000256" key="4">
    <source>
        <dbReference type="ARBA" id="ARBA00023098"/>
    </source>
</evidence>
<keyword evidence="8" id="KW-1185">Reference proteome</keyword>
<organism evidence="7 8">
    <name type="scientific">Actinoplanes xinjiangensis</name>
    <dbReference type="NCBI Taxonomy" id="512350"/>
    <lineage>
        <taxon>Bacteria</taxon>
        <taxon>Bacillati</taxon>
        <taxon>Actinomycetota</taxon>
        <taxon>Actinomycetes</taxon>
        <taxon>Micromonosporales</taxon>
        <taxon>Micromonosporaceae</taxon>
        <taxon>Actinoplanes</taxon>
    </lineage>
</organism>
<evidence type="ECO:0000256" key="3">
    <source>
        <dbReference type="ARBA" id="ARBA00022832"/>
    </source>
</evidence>
<dbReference type="InterPro" id="IPR000873">
    <property type="entry name" value="AMP-dep_synth/lig_dom"/>
</dbReference>
<reference evidence="7 8" key="1">
    <citation type="submission" date="2018-05" db="EMBL/GenBank/DDBJ databases">
        <title>Genomic Encyclopedia of Archaeal and Bacterial Type Strains, Phase II (KMG-II): from individual species to whole genera.</title>
        <authorList>
            <person name="Goeker M."/>
        </authorList>
    </citation>
    <scope>NUCLEOTIDE SEQUENCE [LARGE SCALE GENOMIC DNA]</scope>
    <source>
        <strain evidence="7 8">DSM 45184</strain>
    </source>
</reference>
<evidence type="ECO:0000259" key="5">
    <source>
        <dbReference type="Pfam" id="PF00501"/>
    </source>
</evidence>
<dbReference type="InterPro" id="IPR042099">
    <property type="entry name" value="ANL_N_sf"/>
</dbReference>
<dbReference type="GO" id="GO:0071766">
    <property type="term" value="P:Actinobacterium-type cell wall biogenesis"/>
    <property type="evidence" value="ECO:0007669"/>
    <property type="project" value="UniProtKB-ARBA"/>
</dbReference>
<dbReference type="Proteomes" id="UP000245697">
    <property type="component" value="Unassembled WGS sequence"/>
</dbReference>
<dbReference type="Pfam" id="PF00501">
    <property type="entry name" value="AMP-binding"/>
    <property type="match status" value="1"/>
</dbReference>
<keyword evidence="4" id="KW-0443">Lipid metabolism</keyword>
<comment type="similarity">
    <text evidence="1">Belongs to the ATP-dependent AMP-binding enzyme family.</text>
</comment>
<dbReference type="GO" id="GO:0016874">
    <property type="term" value="F:ligase activity"/>
    <property type="evidence" value="ECO:0007669"/>
    <property type="project" value="UniProtKB-KW"/>
</dbReference>
<evidence type="ECO:0000313" key="8">
    <source>
        <dbReference type="Proteomes" id="UP000245697"/>
    </source>
</evidence>
<evidence type="ECO:0000256" key="2">
    <source>
        <dbReference type="ARBA" id="ARBA00022598"/>
    </source>
</evidence>
<evidence type="ECO:0000259" key="6">
    <source>
        <dbReference type="Pfam" id="PF23024"/>
    </source>
</evidence>
<dbReference type="InterPro" id="IPR045851">
    <property type="entry name" value="AMP-bd_C_sf"/>
</dbReference>
<sequence>MSHGRSFAHLLRELSVPDRGFTFLSGNERTFFSYADVNRITADLATRWAGLGIRSGDRVALLLNDESEFVLAILAALRAGVVPVPYPAPSPGGRHAAYVDGLTRICTTAEVRLCLAGQTVAHLLADAALPAPLATFDTLTTAEPGPHAEPHPDDPAFIQFTSGSTGHPKGVVVSHRALLTHSAAMIEAIDLHADRDRGVSWLPLYHDMGLIGKVFVAVASQTSVWYLSPQRFVRDPAGFLRLLTEVRGTIAYAPNFAYAMLAQRATPELLDELDLSAWRVAGCGAEPVRPGTLRAFARAYAPAGFRASQLTPCYGLAEATLAVTTRRPGEGLRTLRRDDVELTSTGRPMPGTEVRIVDDEILVRCGHLATGYHGDPAATAHTWRDGWLHTGDTGFLDDGELYVTGRLKDLIIVNGRNYHPHDIEETVERVDGVRPGGVAAFATAGEHSEAVHVLVEAIRYPATTDLPDRVAEAVRSRFALPVHGVTVVRRGAVPKTSSGKVRRRLAAHLYRSGTLTAHLPGKDKS</sequence>
<dbReference type="InterPro" id="IPR025110">
    <property type="entry name" value="AMP-bd_C"/>
</dbReference>
<keyword evidence="3" id="KW-0276">Fatty acid metabolism</keyword>
<dbReference type="AlphaFoldDB" id="A0A316FDH4"/>
<dbReference type="Gene3D" id="3.30.300.30">
    <property type="match status" value="1"/>
</dbReference>
<dbReference type="GO" id="GO:0070566">
    <property type="term" value="F:adenylyltransferase activity"/>
    <property type="evidence" value="ECO:0007669"/>
    <property type="project" value="TreeGrafter"/>
</dbReference>
<dbReference type="GO" id="GO:0005886">
    <property type="term" value="C:plasma membrane"/>
    <property type="evidence" value="ECO:0007669"/>
    <property type="project" value="TreeGrafter"/>
</dbReference>
<protein>
    <submittedName>
        <fullName evidence="7">Fatty-acyl-CoA synthase</fullName>
    </submittedName>
</protein>
<name>A0A316FDH4_9ACTN</name>
<evidence type="ECO:0000256" key="1">
    <source>
        <dbReference type="ARBA" id="ARBA00006432"/>
    </source>
</evidence>
<dbReference type="InterPro" id="IPR020845">
    <property type="entry name" value="AMP-binding_CS"/>
</dbReference>
<accession>A0A316FDH4</accession>
<gene>
    <name evidence="7" type="ORF">BC793_111198</name>
</gene>
<dbReference type="PROSITE" id="PS00455">
    <property type="entry name" value="AMP_BINDING"/>
    <property type="match status" value="1"/>
</dbReference>
<dbReference type="RefSeq" id="WP_158319351.1">
    <property type="nucleotide sequence ID" value="NZ_BONA01000061.1"/>
</dbReference>
<dbReference type="Pfam" id="PF23024">
    <property type="entry name" value="AMP-dom_DIP2-like"/>
    <property type="match status" value="1"/>
</dbReference>
<dbReference type="CDD" id="cd05931">
    <property type="entry name" value="FAAL"/>
    <property type="match status" value="1"/>
</dbReference>
<dbReference type="InterPro" id="IPR040097">
    <property type="entry name" value="FAAL/FAAC"/>
</dbReference>
<dbReference type="PANTHER" id="PTHR22754">
    <property type="entry name" value="DISCO-INTERACTING PROTEIN 2 DIP2 -RELATED"/>
    <property type="match status" value="1"/>
</dbReference>
<dbReference type="OrthoDB" id="3671040at2"/>
<comment type="caution">
    <text evidence="7">The sequence shown here is derived from an EMBL/GenBank/DDBJ whole genome shotgun (WGS) entry which is preliminary data.</text>
</comment>